<gene>
    <name evidence="1" type="ORF">MSBRW_0351</name>
</gene>
<name>A0A0E3QJH3_METBA</name>
<sequence>MLLYSENVNKDLGPHTEKYRQDFPVVAGASNIEVRLLINEFDSNDYGNVHLTLYDKNDQPVANDTFHQFEKYLDVSSKNVSPGEWYIIVSIEKDLGANTVNVGGNINVFGRDPNSTIISS</sequence>
<evidence type="ECO:0000313" key="2">
    <source>
        <dbReference type="Proteomes" id="UP000033038"/>
    </source>
</evidence>
<dbReference type="RefSeq" id="WP_048102534.1">
    <property type="nucleotide sequence ID" value="NZ_CP009526.1"/>
</dbReference>
<protein>
    <submittedName>
        <fullName evidence="1">Uncharacterized protein</fullName>
    </submittedName>
</protein>
<dbReference type="AlphaFoldDB" id="A0A0E3QJH3"/>
<dbReference type="HOGENOM" id="CLU_2044406_0_0_2"/>
<dbReference type="EMBL" id="CP009526">
    <property type="protein sequence ID" value="AKB49604.1"/>
    <property type="molecule type" value="Genomic_DNA"/>
</dbReference>
<dbReference type="Proteomes" id="UP000033038">
    <property type="component" value="Chromosome"/>
</dbReference>
<accession>A0A0E3QJH3</accession>
<dbReference type="PATRIC" id="fig|1434109.4.peg.429"/>
<dbReference type="GeneID" id="24821753"/>
<reference evidence="1 2" key="1">
    <citation type="submission" date="2014-07" db="EMBL/GenBank/DDBJ databases">
        <title>Methanogenic archaea and the global carbon cycle.</title>
        <authorList>
            <person name="Henriksen J.R."/>
            <person name="Luke J."/>
            <person name="Reinhart S."/>
            <person name="Benedict M.N."/>
            <person name="Youngblut N.D."/>
            <person name="Metcalf M.E."/>
            <person name="Whitaker R.J."/>
            <person name="Metcalf W.W."/>
        </authorList>
    </citation>
    <scope>NUCLEOTIDE SEQUENCE [LARGE SCALE GENOMIC DNA]</scope>
    <source>
        <strain evidence="1 2">Wiesmoor</strain>
    </source>
</reference>
<organism evidence="1 2">
    <name type="scientific">Methanosarcina barkeri str. Wiesmoor</name>
    <dbReference type="NCBI Taxonomy" id="1434109"/>
    <lineage>
        <taxon>Archaea</taxon>
        <taxon>Methanobacteriati</taxon>
        <taxon>Methanobacteriota</taxon>
        <taxon>Stenosarchaea group</taxon>
        <taxon>Methanomicrobia</taxon>
        <taxon>Methanosarcinales</taxon>
        <taxon>Methanosarcinaceae</taxon>
        <taxon>Methanosarcina</taxon>
    </lineage>
</organism>
<proteinExistence type="predicted"/>
<dbReference type="KEGG" id="mbw:MSBRW_0351"/>
<evidence type="ECO:0000313" key="1">
    <source>
        <dbReference type="EMBL" id="AKB49604.1"/>
    </source>
</evidence>